<dbReference type="SUPFAM" id="SSF56601">
    <property type="entry name" value="beta-lactamase/transpeptidase-like"/>
    <property type="match status" value="1"/>
</dbReference>
<organism evidence="4 5">
    <name type="scientific">Enterococcus gallinarum</name>
    <dbReference type="NCBI Taxonomy" id="1353"/>
    <lineage>
        <taxon>Bacteria</taxon>
        <taxon>Bacillati</taxon>
        <taxon>Bacillota</taxon>
        <taxon>Bacilli</taxon>
        <taxon>Lactobacillales</taxon>
        <taxon>Enterococcaceae</taxon>
        <taxon>Enterococcus</taxon>
    </lineage>
</organism>
<evidence type="ECO:0000313" key="4">
    <source>
        <dbReference type="EMBL" id="MXS27946.1"/>
    </source>
</evidence>
<dbReference type="GO" id="GO:0009252">
    <property type="term" value="P:peptidoglycan biosynthetic process"/>
    <property type="evidence" value="ECO:0007669"/>
    <property type="project" value="TreeGrafter"/>
</dbReference>
<dbReference type="AlphaFoldDB" id="A0A6I4XMM9"/>
<proteinExistence type="predicted"/>
<protein>
    <submittedName>
        <fullName evidence="4">Penicillin-binding protein</fullName>
    </submittedName>
</protein>
<feature type="compositionally biased region" description="Low complexity" evidence="3">
    <location>
        <begin position="90"/>
        <end position="101"/>
    </location>
</feature>
<evidence type="ECO:0000313" key="5">
    <source>
        <dbReference type="Proteomes" id="UP000439965"/>
    </source>
</evidence>
<evidence type="ECO:0000256" key="2">
    <source>
        <dbReference type="ARBA" id="ARBA00022679"/>
    </source>
</evidence>
<dbReference type="EMBL" id="WVTI01000356">
    <property type="protein sequence ID" value="MXS27946.1"/>
    <property type="molecule type" value="Genomic_DNA"/>
</dbReference>
<comment type="caution">
    <text evidence="4">The sequence shown here is derived from an EMBL/GenBank/DDBJ whole genome shotgun (WGS) entry which is preliminary data.</text>
</comment>
<dbReference type="GO" id="GO:0008955">
    <property type="term" value="F:peptidoglycan glycosyltransferase activity"/>
    <property type="evidence" value="ECO:0007669"/>
    <property type="project" value="TreeGrafter"/>
</dbReference>
<keyword evidence="2" id="KW-0808">Transferase</keyword>
<feature type="region of interest" description="Disordered" evidence="3">
    <location>
        <begin position="77"/>
        <end position="151"/>
    </location>
</feature>
<sequence length="151" mass="16237">PDSTFVGYTTHYAVSVWTGYNDRNTPIYQEYYGIASDVYREIMSYLSQNVSNDDWVQPDSVVRVGNELYVKDAYEVPNVQVLPSTTSSAPQPESSSTVESSSTKEAESSESSSSESAPSSSEAPPSTEQPASSSSAEQPATSEQPPEPSSS</sequence>
<dbReference type="InterPro" id="IPR012338">
    <property type="entry name" value="Beta-lactam/transpept-like"/>
</dbReference>
<accession>A0A6I4XMM9</accession>
<evidence type="ECO:0000256" key="3">
    <source>
        <dbReference type="SAM" id="MobiDB-lite"/>
    </source>
</evidence>
<reference evidence="4 5" key="1">
    <citation type="submission" date="2019-04" db="EMBL/GenBank/DDBJ databases">
        <title>Step-wise assembly of the neonatal virome modulated by breast feeding.</title>
        <authorList>
            <person name="Liang G."/>
            <person name="Bushman F."/>
        </authorList>
    </citation>
    <scope>NUCLEOTIDE SEQUENCE [LARGE SCALE GENOMIC DNA]</scope>
    <source>
        <strain evidence="4 5">E3404</strain>
    </source>
</reference>
<keyword evidence="1" id="KW-0328">Glycosyltransferase</keyword>
<dbReference type="GO" id="GO:0030288">
    <property type="term" value="C:outer membrane-bounded periplasmic space"/>
    <property type="evidence" value="ECO:0007669"/>
    <property type="project" value="TreeGrafter"/>
</dbReference>
<dbReference type="InterPro" id="IPR050396">
    <property type="entry name" value="Glycosyltr_51/Transpeptidase"/>
</dbReference>
<feature type="compositionally biased region" description="Low complexity" evidence="3">
    <location>
        <begin position="108"/>
        <end position="144"/>
    </location>
</feature>
<dbReference type="PANTHER" id="PTHR32282">
    <property type="entry name" value="BINDING PROTEIN TRANSPEPTIDASE, PUTATIVE-RELATED"/>
    <property type="match status" value="1"/>
</dbReference>
<dbReference type="Gene3D" id="3.40.710.10">
    <property type="entry name" value="DD-peptidase/beta-lactamase superfamily"/>
    <property type="match status" value="1"/>
</dbReference>
<gene>
    <name evidence="4" type="ORF">GTI89_18040</name>
</gene>
<feature type="non-terminal residue" evidence="4">
    <location>
        <position position="1"/>
    </location>
</feature>
<feature type="non-terminal residue" evidence="4">
    <location>
        <position position="151"/>
    </location>
</feature>
<evidence type="ECO:0000256" key="1">
    <source>
        <dbReference type="ARBA" id="ARBA00022676"/>
    </source>
</evidence>
<dbReference type="PANTHER" id="PTHR32282:SF29">
    <property type="entry name" value="PENICILLIN-BINDING PROTEIN 1A"/>
    <property type="match status" value="1"/>
</dbReference>
<dbReference type="Proteomes" id="UP000439965">
    <property type="component" value="Unassembled WGS sequence"/>
</dbReference>
<name>A0A6I4XMM9_ENTGA</name>